<evidence type="ECO:0000313" key="2">
    <source>
        <dbReference type="EMBL" id="TNV82182.1"/>
    </source>
</evidence>
<feature type="region of interest" description="Disordered" evidence="1">
    <location>
        <begin position="1"/>
        <end position="27"/>
    </location>
</feature>
<accession>A0A8J8NV33</accession>
<dbReference type="EMBL" id="RRYP01005273">
    <property type="protein sequence ID" value="TNV82182.1"/>
    <property type="molecule type" value="Genomic_DNA"/>
</dbReference>
<name>A0A8J8NV33_HALGN</name>
<dbReference type="Proteomes" id="UP000785679">
    <property type="component" value="Unassembled WGS sequence"/>
</dbReference>
<sequence length="75" mass="8536">MSTGETSSNKSEDNRPMEEAKEEIVKQVQKPSRFKGVKLDFSKVPCPPKKLEIKRRDIPACRLSLSSQESKSAWK</sequence>
<keyword evidence="3" id="KW-1185">Reference proteome</keyword>
<comment type="caution">
    <text evidence="2">The sequence shown here is derived from an EMBL/GenBank/DDBJ whole genome shotgun (WGS) entry which is preliminary data.</text>
</comment>
<organism evidence="2 3">
    <name type="scientific">Halteria grandinella</name>
    <dbReference type="NCBI Taxonomy" id="5974"/>
    <lineage>
        <taxon>Eukaryota</taxon>
        <taxon>Sar</taxon>
        <taxon>Alveolata</taxon>
        <taxon>Ciliophora</taxon>
        <taxon>Intramacronucleata</taxon>
        <taxon>Spirotrichea</taxon>
        <taxon>Stichotrichia</taxon>
        <taxon>Sporadotrichida</taxon>
        <taxon>Halteriidae</taxon>
        <taxon>Halteria</taxon>
    </lineage>
</organism>
<protein>
    <submittedName>
        <fullName evidence="2">Uncharacterized protein</fullName>
    </submittedName>
</protein>
<feature type="compositionally biased region" description="Basic and acidic residues" evidence="1">
    <location>
        <begin position="10"/>
        <end position="25"/>
    </location>
</feature>
<gene>
    <name evidence="2" type="ORF">FGO68_gene9276</name>
</gene>
<reference evidence="2" key="1">
    <citation type="submission" date="2019-06" db="EMBL/GenBank/DDBJ databases">
        <authorList>
            <person name="Zheng W."/>
        </authorList>
    </citation>
    <scope>NUCLEOTIDE SEQUENCE</scope>
    <source>
        <strain evidence="2">QDHG01</strain>
    </source>
</reference>
<proteinExistence type="predicted"/>
<dbReference type="AlphaFoldDB" id="A0A8J8NV33"/>
<evidence type="ECO:0000256" key="1">
    <source>
        <dbReference type="SAM" id="MobiDB-lite"/>
    </source>
</evidence>
<evidence type="ECO:0000313" key="3">
    <source>
        <dbReference type="Proteomes" id="UP000785679"/>
    </source>
</evidence>